<keyword evidence="1" id="KW-0812">Transmembrane</keyword>
<dbReference type="AlphaFoldDB" id="A0A2M4DDY6"/>
<keyword evidence="1" id="KW-0472">Membrane</keyword>
<accession>A0A2M4DDY6</accession>
<name>A0A2M4DDY6_ANODA</name>
<sequence length="174" mass="19543">MIAALFDCTFFSVVVGVVVGIIIGAVSNLGSTRSSAHTTALPVYVALKHSNSFWQRPQRVGRGSRNVAHFRWRLNEKAGCRHRCQLLPARMLLSLTSLGLSISITLGYHVCSRRVFRRLDCEKDASHTSRESPKRLIRVFRERDIIVSTRRASGLRHLAQFVGASDTQVLHSFR</sequence>
<feature type="transmembrane region" description="Helical" evidence="1">
    <location>
        <begin position="5"/>
        <end position="26"/>
    </location>
</feature>
<reference evidence="2" key="1">
    <citation type="submission" date="2018-01" db="EMBL/GenBank/DDBJ databases">
        <title>An insight into the sialome of Amazonian anophelines.</title>
        <authorList>
            <person name="Ribeiro J.M."/>
            <person name="Scarpassa V."/>
            <person name="Calvo E."/>
        </authorList>
    </citation>
    <scope>NUCLEOTIDE SEQUENCE</scope>
</reference>
<evidence type="ECO:0000256" key="1">
    <source>
        <dbReference type="SAM" id="Phobius"/>
    </source>
</evidence>
<organism evidence="2">
    <name type="scientific">Anopheles darlingi</name>
    <name type="common">Mosquito</name>
    <dbReference type="NCBI Taxonomy" id="43151"/>
    <lineage>
        <taxon>Eukaryota</taxon>
        <taxon>Metazoa</taxon>
        <taxon>Ecdysozoa</taxon>
        <taxon>Arthropoda</taxon>
        <taxon>Hexapoda</taxon>
        <taxon>Insecta</taxon>
        <taxon>Pterygota</taxon>
        <taxon>Neoptera</taxon>
        <taxon>Endopterygota</taxon>
        <taxon>Diptera</taxon>
        <taxon>Nematocera</taxon>
        <taxon>Culicoidea</taxon>
        <taxon>Culicidae</taxon>
        <taxon>Anophelinae</taxon>
        <taxon>Anopheles</taxon>
    </lineage>
</organism>
<keyword evidence="1" id="KW-1133">Transmembrane helix</keyword>
<dbReference type="EMBL" id="GGFL01011483">
    <property type="protein sequence ID" value="MBW75661.1"/>
    <property type="molecule type" value="Transcribed_RNA"/>
</dbReference>
<proteinExistence type="predicted"/>
<evidence type="ECO:0000313" key="2">
    <source>
        <dbReference type="EMBL" id="MBW75661.1"/>
    </source>
</evidence>
<feature type="transmembrane region" description="Helical" evidence="1">
    <location>
        <begin position="91"/>
        <end position="110"/>
    </location>
</feature>
<protein>
    <submittedName>
        <fullName evidence="2">Uncharacterized protein</fullName>
    </submittedName>
</protein>